<evidence type="ECO:0000256" key="1">
    <source>
        <dbReference type="SAM" id="Coils"/>
    </source>
</evidence>
<reference evidence="2" key="1">
    <citation type="journal article" date="2014" name="Front. Microbiol.">
        <title>High frequency of phylogenetically diverse reductive dehalogenase-homologous genes in deep subseafloor sedimentary metagenomes.</title>
        <authorList>
            <person name="Kawai M."/>
            <person name="Futagami T."/>
            <person name="Toyoda A."/>
            <person name="Takaki Y."/>
            <person name="Nishi S."/>
            <person name="Hori S."/>
            <person name="Arai W."/>
            <person name="Tsubouchi T."/>
            <person name="Morono Y."/>
            <person name="Uchiyama I."/>
            <person name="Ito T."/>
            <person name="Fujiyama A."/>
            <person name="Inagaki F."/>
            <person name="Takami H."/>
        </authorList>
    </citation>
    <scope>NUCLEOTIDE SEQUENCE</scope>
    <source>
        <strain evidence="2">Expedition CK06-06</strain>
    </source>
</reference>
<proteinExistence type="predicted"/>
<feature type="coiled-coil region" evidence="1">
    <location>
        <begin position="23"/>
        <end position="50"/>
    </location>
</feature>
<organism evidence="2">
    <name type="scientific">marine sediment metagenome</name>
    <dbReference type="NCBI Taxonomy" id="412755"/>
    <lineage>
        <taxon>unclassified sequences</taxon>
        <taxon>metagenomes</taxon>
        <taxon>ecological metagenomes</taxon>
    </lineage>
</organism>
<keyword evidence="1" id="KW-0175">Coiled coil</keyword>
<comment type="caution">
    <text evidence="2">The sequence shown here is derived from an EMBL/GenBank/DDBJ whole genome shotgun (WGS) entry which is preliminary data.</text>
</comment>
<name>X1QAC6_9ZZZZ</name>
<gene>
    <name evidence="2" type="ORF">S06H3_58042</name>
</gene>
<accession>X1QAC6</accession>
<evidence type="ECO:0000313" key="2">
    <source>
        <dbReference type="EMBL" id="GAI51766.1"/>
    </source>
</evidence>
<protein>
    <submittedName>
        <fullName evidence="2">Uncharacterized protein</fullName>
    </submittedName>
</protein>
<sequence>MFFKKSKKLGLEKAKELGLITELEFLKLKSERAEADLKKHIEKNERRKKRKK</sequence>
<dbReference type="AlphaFoldDB" id="X1QAC6"/>
<dbReference type="EMBL" id="BARV01037535">
    <property type="protein sequence ID" value="GAI51766.1"/>
    <property type="molecule type" value="Genomic_DNA"/>
</dbReference>